<protein>
    <submittedName>
        <fullName evidence="1">Uncharacterized protein</fullName>
    </submittedName>
</protein>
<dbReference type="Proteomes" id="UP000596938">
    <property type="component" value="Unassembled WGS sequence"/>
</dbReference>
<evidence type="ECO:0000313" key="1">
    <source>
        <dbReference type="EMBL" id="GGH10296.1"/>
    </source>
</evidence>
<evidence type="ECO:0000313" key="2">
    <source>
        <dbReference type="Proteomes" id="UP000596938"/>
    </source>
</evidence>
<dbReference type="EMBL" id="BMKU01000019">
    <property type="protein sequence ID" value="GGH10296.1"/>
    <property type="molecule type" value="Genomic_DNA"/>
</dbReference>
<accession>A0ABQ1Y299</accession>
<organism evidence="1 2">
    <name type="scientific">Pseudarthrobacter polychromogenes</name>
    <dbReference type="NCBI Taxonomy" id="1676"/>
    <lineage>
        <taxon>Bacteria</taxon>
        <taxon>Bacillati</taxon>
        <taxon>Actinomycetota</taxon>
        <taxon>Actinomycetes</taxon>
        <taxon>Micrococcales</taxon>
        <taxon>Micrococcaceae</taxon>
        <taxon>Pseudarthrobacter</taxon>
    </lineage>
</organism>
<reference evidence="2" key="1">
    <citation type="journal article" date="2019" name="Int. J. Syst. Evol. Microbiol.">
        <title>The Global Catalogue of Microorganisms (GCM) 10K type strain sequencing project: providing services to taxonomists for standard genome sequencing and annotation.</title>
        <authorList>
            <consortium name="The Broad Institute Genomics Platform"/>
            <consortium name="The Broad Institute Genome Sequencing Center for Infectious Disease"/>
            <person name="Wu L."/>
            <person name="Ma J."/>
        </authorList>
    </citation>
    <scope>NUCLEOTIDE SEQUENCE [LARGE SCALE GENOMIC DNA]</scope>
    <source>
        <strain evidence="2">CGMCC 1.1927</strain>
    </source>
</reference>
<name>A0ABQ1Y299_9MICC</name>
<keyword evidence="2" id="KW-1185">Reference proteome</keyword>
<sequence>MHPPPRPTTKDLKMTTPKGAIAAILDQHITEYDAAKRQWQCRCGVPLNEDTPSIDHRAHVVQQLVDVIDSAQSTTAQVLDSIKARLQAAVPDPRTEWAELTDPGDRTTAPAWIVDADDIEIRLPSTYKAGRIAALIANAPTDIARLVAAVEAVEGRCRDLDQLADGDRHYSRLFRAALAEALGSEG</sequence>
<proteinExistence type="predicted"/>
<comment type="caution">
    <text evidence="1">The sequence shown here is derived from an EMBL/GenBank/DDBJ whole genome shotgun (WGS) entry which is preliminary data.</text>
</comment>
<gene>
    <name evidence="1" type="ORF">GCM10011577_39040</name>
</gene>